<dbReference type="OrthoDB" id="125247at2759"/>
<keyword evidence="1" id="KW-0175">Coiled coil</keyword>
<feature type="compositionally biased region" description="Basic and acidic residues" evidence="2">
    <location>
        <begin position="471"/>
        <end position="480"/>
    </location>
</feature>
<name>A0A6A3NWG4_9STRA</name>
<gene>
    <name evidence="3" type="ORF">PR002_g2120</name>
</gene>
<feature type="coiled-coil region" evidence="1">
    <location>
        <begin position="66"/>
        <end position="173"/>
    </location>
</feature>
<comment type="caution">
    <text evidence="3">The sequence shown here is derived from an EMBL/GenBank/DDBJ whole genome shotgun (WGS) entry which is preliminary data.</text>
</comment>
<dbReference type="Proteomes" id="UP000435112">
    <property type="component" value="Unassembled WGS sequence"/>
</dbReference>
<feature type="region of interest" description="Disordered" evidence="2">
    <location>
        <begin position="189"/>
        <end position="210"/>
    </location>
</feature>
<proteinExistence type="predicted"/>
<dbReference type="EMBL" id="QXFU01000068">
    <property type="protein sequence ID" value="KAE9045630.1"/>
    <property type="molecule type" value="Genomic_DNA"/>
</dbReference>
<protein>
    <submittedName>
        <fullName evidence="3">Uncharacterized protein</fullName>
    </submittedName>
</protein>
<evidence type="ECO:0000313" key="3">
    <source>
        <dbReference type="EMBL" id="KAE9045630.1"/>
    </source>
</evidence>
<dbReference type="AlphaFoldDB" id="A0A6A3NWG4"/>
<evidence type="ECO:0000256" key="1">
    <source>
        <dbReference type="SAM" id="Coils"/>
    </source>
</evidence>
<organism evidence="3 4">
    <name type="scientific">Phytophthora rubi</name>
    <dbReference type="NCBI Taxonomy" id="129364"/>
    <lineage>
        <taxon>Eukaryota</taxon>
        <taxon>Sar</taxon>
        <taxon>Stramenopiles</taxon>
        <taxon>Oomycota</taxon>
        <taxon>Peronosporomycetes</taxon>
        <taxon>Peronosporales</taxon>
        <taxon>Peronosporaceae</taxon>
        <taxon>Phytophthora</taxon>
    </lineage>
</organism>
<sequence length="787" mass="86350">MSSPGSLSRSPLTEASSDELRRLNTLLQGRLAHANAELQRVASSRSVTADEQHRLSRTLLRQTHELRVLEDRYRTRQEEIGRLRAEIAAFQEPEDPNTGVDPRVACLESRLPQQEANFRNLEARFDQAVSERDVLQDQSDHLAEEVRLAGDEIEQLQEDRNDLDRARENAEYELLLTETSLARATEALHQAESQAARPADTSGEASPDLDRLTQERDAARAAATRAADQLGAMKEDLQGYRGSYHESSAELNRLRALQTVSTDDLIRTVRERDTARADADHLRGTVSDLDTKLAAAKETQGIPAKELADAKRRLRDQEHSVRVLQREQDAARDARDQIRRERDEFQRDLDAARQKLAAVPVAMGPTSTVDAGTSGPAAVLHSLRDLPVDPSTPGSTVGPQGRVSLESNSATSPPRPKRSRSSPASSESSPAPPAKRRVAPLSPDSDEDRRSKSSAGKSGSNPVDLTPDGGHLADDNRDLADASDEDSGASPGSHASNDSHSPKDIEAESGSDEEEDEDAAEVANDLLEAQTLQALAQSRSAERRWRQASPRRGPKVAGSGASPDGSDGSDSDAGSAPRSSPNADSAGDAPASPRPRLAGSSTPDPMKPVAPFGPEKLCIPGRAQARAMIQREVDSWLADQISDVAMVTMLINVLFPALPTRRGWLFPRITPTARRQYTPRDYCVDLIPEDNVRALLDTRPWEVLERTNDADALSFEEDVGGRHGVAIQRYQTHEPDCLQSYWEATHSFVITPAMVTHHPWLGVYKKERNNRRSHARAHWKAFLESSY</sequence>
<feature type="region of interest" description="Disordered" evidence="2">
    <location>
        <begin position="310"/>
        <end position="337"/>
    </location>
</feature>
<feature type="compositionally biased region" description="Low complexity" evidence="2">
    <location>
        <begin position="557"/>
        <end position="581"/>
    </location>
</feature>
<evidence type="ECO:0000256" key="2">
    <source>
        <dbReference type="SAM" id="MobiDB-lite"/>
    </source>
</evidence>
<feature type="compositionally biased region" description="Low complexity" evidence="2">
    <location>
        <begin position="521"/>
        <end position="537"/>
    </location>
</feature>
<evidence type="ECO:0000313" key="4">
    <source>
        <dbReference type="Proteomes" id="UP000435112"/>
    </source>
</evidence>
<accession>A0A6A3NWG4</accession>
<feature type="compositionally biased region" description="Acidic residues" evidence="2">
    <location>
        <begin position="507"/>
        <end position="520"/>
    </location>
</feature>
<reference evidence="3 4" key="1">
    <citation type="submission" date="2018-09" db="EMBL/GenBank/DDBJ databases">
        <title>Genomic investigation of the strawberry pathogen Phytophthora fragariae indicates pathogenicity is determined by transcriptional variation in three key races.</title>
        <authorList>
            <person name="Adams T.M."/>
            <person name="Armitage A.D."/>
            <person name="Sobczyk M.K."/>
            <person name="Bates H.J."/>
            <person name="Dunwell J.M."/>
            <person name="Nellist C.F."/>
            <person name="Harrison R.J."/>
        </authorList>
    </citation>
    <scope>NUCLEOTIDE SEQUENCE [LARGE SCALE GENOMIC DNA]</scope>
    <source>
        <strain evidence="3 4">SCRP324</strain>
    </source>
</reference>
<feature type="region of interest" description="Disordered" evidence="2">
    <location>
        <begin position="384"/>
        <end position="615"/>
    </location>
</feature>